<protein>
    <submittedName>
        <fullName evidence="1">Uncharacterized protein</fullName>
    </submittedName>
</protein>
<sequence>MLNEKPPKALENLRTRFSLGDSLQVTKRFAVLVVLLANSEGDLEVILTVHSSTLRNDSGFSAFSGAAITIAKVAPDPDAVLTEAIFVGNDTTNPDASPVDIFKNPENHATAAASMLEFLARQFNFFPAEQDPSSSSIKSGHYQFLTKINTLPGFVLTLQTERAIKLNDSFNQVAKEIRDSYGSTDARIIARSFRDAIPDIIKDKSLKLWHMPLLVIRKPVDTDTVTLKVVRLELDFTSDTSQTAHIPTQSANLANFEFSIDPTVLSLNAEKFAQEIRIVRVPDFLNFFSSPKVDSESQE</sequence>
<dbReference type="Proteomes" id="UP000749646">
    <property type="component" value="Unassembled WGS sequence"/>
</dbReference>
<reference evidence="1" key="1">
    <citation type="journal article" date="2020" name="Fungal Divers.">
        <title>Resolving the Mortierellaceae phylogeny through synthesis of multi-gene phylogenetics and phylogenomics.</title>
        <authorList>
            <person name="Vandepol N."/>
            <person name="Liber J."/>
            <person name="Desiro A."/>
            <person name="Na H."/>
            <person name="Kennedy M."/>
            <person name="Barry K."/>
            <person name="Grigoriev I.V."/>
            <person name="Miller A.N."/>
            <person name="O'Donnell K."/>
            <person name="Stajich J.E."/>
            <person name="Bonito G."/>
        </authorList>
    </citation>
    <scope>NUCLEOTIDE SEQUENCE</scope>
    <source>
        <strain evidence="1">MES-2147</strain>
    </source>
</reference>
<accession>A0A9P6J071</accession>
<dbReference type="AlphaFoldDB" id="A0A9P6J071"/>
<gene>
    <name evidence="1" type="ORF">BGZ65_003044</name>
</gene>
<dbReference type="OrthoDB" id="2441166at2759"/>
<keyword evidence="2" id="KW-1185">Reference proteome</keyword>
<name>A0A9P6J071_9FUNG</name>
<proteinExistence type="predicted"/>
<dbReference type="EMBL" id="JAAAHW010006720">
    <property type="protein sequence ID" value="KAF9955992.1"/>
    <property type="molecule type" value="Genomic_DNA"/>
</dbReference>
<evidence type="ECO:0000313" key="1">
    <source>
        <dbReference type="EMBL" id="KAF9955992.1"/>
    </source>
</evidence>
<organism evidence="1 2">
    <name type="scientific">Modicella reniformis</name>
    <dbReference type="NCBI Taxonomy" id="1440133"/>
    <lineage>
        <taxon>Eukaryota</taxon>
        <taxon>Fungi</taxon>
        <taxon>Fungi incertae sedis</taxon>
        <taxon>Mucoromycota</taxon>
        <taxon>Mortierellomycotina</taxon>
        <taxon>Mortierellomycetes</taxon>
        <taxon>Mortierellales</taxon>
        <taxon>Mortierellaceae</taxon>
        <taxon>Modicella</taxon>
    </lineage>
</organism>
<comment type="caution">
    <text evidence="1">The sequence shown here is derived from an EMBL/GenBank/DDBJ whole genome shotgun (WGS) entry which is preliminary data.</text>
</comment>
<evidence type="ECO:0000313" key="2">
    <source>
        <dbReference type="Proteomes" id="UP000749646"/>
    </source>
</evidence>